<accession>A0A518DQ12</accession>
<evidence type="ECO:0000313" key="5">
    <source>
        <dbReference type="Proteomes" id="UP000317648"/>
    </source>
</evidence>
<dbReference type="InterPro" id="IPR010496">
    <property type="entry name" value="AL/BT2_dom"/>
</dbReference>
<feature type="region of interest" description="Disordered" evidence="1">
    <location>
        <begin position="168"/>
        <end position="192"/>
    </location>
</feature>
<name>A0A518DQ12_9BACT</name>
<dbReference type="KEGG" id="lcre:Pla8534_17220"/>
<dbReference type="Pfam" id="PF06439">
    <property type="entry name" value="3keto-disac_hyd"/>
    <property type="match status" value="1"/>
</dbReference>
<dbReference type="GO" id="GO:0016787">
    <property type="term" value="F:hydrolase activity"/>
    <property type="evidence" value="ECO:0007669"/>
    <property type="project" value="InterPro"/>
</dbReference>
<dbReference type="EMBL" id="CP036433">
    <property type="protein sequence ID" value="QDU93936.1"/>
    <property type="molecule type" value="Genomic_DNA"/>
</dbReference>
<feature type="signal peptide" evidence="2">
    <location>
        <begin position="1"/>
        <end position="27"/>
    </location>
</feature>
<keyword evidence="2" id="KW-0732">Signal</keyword>
<evidence type="ECO:0000256" key="1">
    <source>
        <dbReference type="SAM" id="MobiDB-lite"/>
    </source>
</evidence>
<feature type="domain" description="3-keto-alpha-glucoside-1,2-lyase/3-keto-2-hydroxy-glucal hydratase" evidence="3">
    <location>
        <begin position="54"/>
        <end position="259"/>
    </location>
</feature>
<evidence type="ECO:0000256" key="2">
    <source>
        <dbReference type="SAM" id="SignalP"/>
    </source>
</evidence>
<dbReference type="Gene3D" id="2.60.120.560">
    <property type="entry name" value="Exo-inulinase, domain 1"/>
    <property type="match status" value="1"/>
</dbReference>
<proteinExistence type="predicted"/>
<dbReference type="Proteomes" id="UP000317648">
    <property type="component" value="Chromosome"/>
</dbReference>
<dbReference type="RefSeq" id="WP_145051493.1">
    <property type="nucleotide sequence ID" value="NZ_CP036433.1"/>
</dbReference>
<dbReference type="AlphaFoldDB" id="A0A518DQ12"/>
<protein>
    <recommendedName>
        <fullName evidence="3">3-keto-alpha-glucoside-1,2-lyase/3-keto-2-hydroxy-glucal hydratase domain-containing protein</fullName>
    </recommendedName>
</protein>
<feature type="chain" id="PRO_5022115673" description="3-keto-alpha-glucoside-1,2-lyase/3-keto-2-hydroxy-glucal hydratase domain-containing protein" evidence="2">
    <location>
        <begin position="28"/>
        <end position="266"/>
    </location>
</feature>
<organism evidence="4 5">
    <name type="scientific">Lignipirellula cremea</name>
    <dbReference type="NCBI Taxonomy" id="2528010"/>
    <lineage>
        <taxon>Bacteria</taxon>
        <taxon>Pseudomonadati</taxon>
        <taxon>Planctomycetota</taxon>
        <taxon>Planctomycetia</taxon>
        <taxon>Pirellulales</taxon>
        <taxon>Pirellulaceae</taxon>
        <taxon>Lignipirellula</taxon>
    </lineage>
</organism>
<dbReference type="OrthoDB" id="257393at2"/>
<evidence type="ECO:0000313" key="4">
    <source>
        <dbReference type="EMBL" id="QDU93936.1"/>
    </source>
</evidence>
<gene>
    <name evidence="4" type="ORF">Pla8534_17220</name>
</gene>
<evidence type="ECO:0000259" key="3">
    <source>
        <dbReference type="Pfam" id="PF06439"/>
    </source>
</evidence>
<sequence precursor="true">MPFVSTCPAPAFLFALAASLLSATCLAAEDPLPVPLTREDTLTVQLPVQLPVGSRPLFNGKDLSGWRGQIAEDPRDIAKLTQGKTPAQIEAMQAAADAATLAHWQAVDGQIHYDGTRRIGNLETRESFGDFELYLDWKIPPGGDSGVFPRNMPQVQIWDPAGGKRNVVGSGGLDNNSPDKNHPHLAPTHKADKPVGEWNTFAIKMVGDKVWVRLNGELVVDGVAKGNYWTDFKSPPPARGPIVLQSHGSDLWFRNLYVREIKTDPR</sequence>
<keyword evidence="5" id="KW-1185">Reference proteome</keyword>
<reference evidence="4 5" key="1">
    <citation type="submission" date="2019-02" db="EMBL/GenBank/DDBJ databases">
        <title>Deep-cultivation of Planctomycetes and their phenomic and genomic characterization uncovers novel biology.</title>
        <authorList>
            <person name="Wiegand S."/>
            <person name="Jogler M."/>
            <person name="Boedeker C."/>
            <person name="Pinto D."/>
            <person name="Vollmers J."/>
            <person name="Rivas-Marin E."/>
            <person name="Kohn T."/>
            <person name="Peeters S.H."/>
            <person name="Heuer A."/>
            <person name="Rast P."/>
            <person name="Oberbeckmann S."/>
            <person name="Bunk B."/>
            <person name="Jeske O."/>
            <person name="Meyerdierks A."/>
            <person name="Storesund J.E."/>
            <person name="Kallscheuer N."/>
            <person name="Luecker S."/>
            <person name="Lage O.M."/>
            <person name="Pohl T."/>
            <person name="Merkel B.J."/>
            <person name="Hornburger P."/>
            <person name="Mueller R.-W."/>
            <person name="Bruemmer F."/>
            <person name="Labrenz M."/>
            <person name="Spormann A.M."/>
            <person name="Op den Camp H."/>
            <person name="Overmann J."/>
            <person name="Amann R."/>
            <person name="Jetten M.S.M."/>
            <person name="Mascher T."/>
            <person name="Medema M.H."/>
            <person name="Devos D.P."/>
            <person name="Kaster A.-K."/>
            <person name="Ovreas L."/>
            <person name="Rohde M."/>
            <person name="Galperin M.Y."/>
            <person name="Jogler C."/>
        </authorList>
    </citation>
    <scope>NUCLEOTIDE SEQUENCE [LARGE SCALE GENOMIC DNA]</scope>
    <source>
        <strain evidence="4 5">Pla85_3_4</strain>
    </source>
</reference>